<keyword evidence="5" id="KW-1185">Reference proteome</keyword>
<dbReference type="Proteomes" id="UP000006727">
    <property type="component" value="Chromosome 1"/>
</dbReference>
<dbReference type="Gramene" id="Pp3c1_24320V3.2">
    <property type="protein sequence ID" value="Pp3c1_24320V3.2"/>
    <property type="gene ID" value="Pp3c1_24320"/>
</dbReference>
<reference evidence="3 5" key="1">
    <citation type="journal article" date="2008" name="Science">
        <title>The Physcomitrella genome reveals evolutionary insights into the conquest of land by plants.</title>
        <authorList>
            <person name="Rensing S."/>
            <person name="Lang D."/>
            <person name="Zimmer A."/>
            <person name="Terry A."/>
            <person name="Salamov A."/>
            <person name="Shapiro H."/>
            <person name="Nishiyama T."/>
            <person name="Perroud P.-F."/>
            <person name="Lindquist E."/>
            <person name="Kamisugi Y."/>
            <person name="Tanahashi T."/>
            <person name="Sakakibara K."/>
            <person name="Fujita T."/>
            <person name="Oishi K."/>
            <person name="Shin-I T."/>
            <person name="Kuroki Y."/>
            <person name="Toyoda A."/>
            <person name="Suzuki Y."/>
            <person name="Hashimoto A."/>
            <person name="Yamaguchi K."/>
            <person name="Sugano A."/>
            <person name="Kohara Y."/>
            <person name="Fujiyama A."/>
            <person name="Anterola A."/>
            <person name="Aoki S."/>
            <person name="Ashton N."/>
            <person name="Barbazuk W.B."/>
            <person name="Barker E."/>
            <person name="Bennetzen J."/>
            <person name="Bezanilla M."/>
            <person name="Blankenship R."/>
            <person name="Cho S.H."/>
            <person name="Dutcher S."/>
            <person name="Estelle M."/>
            <person name="Fawcett J.A."/>
            <person name="Gundlach H."/>
            <person name="Hanada K."/>
            <person name="Heyl A."/>
            <person name="Hicks K.A."/>
            <person name="Hugh J."/>
            <person name="Lohr M."/>
            <person name="Mayer K."/>
            <person name="Melkozernov A."/>
            <person name="Murata T."/>
            <person name="Nelson D."/>
            <person name="Pils B."/>
            <person name="Prigge M."/>
            <person name="Reiss B."/>
            <person name="Renner T."/>
            <person name="Rombauts S."/>
            <person name="Rushton P."/>
            <person name="Sanderfoot A."/>
            <person name="Schween G."/>
            <person name="Shiu S.-H."/>
            <person name="Stueber K."/>
            <person name="Theodoulou F.L."/>
            <person name="Tu H."/>
            <person name="Van de Peer Y."/>
            <person name="Verrier P.J."/>
            <person name="Waters E."/>
            <person name="Wood A."/>
            <person name="Yang L."/>
            <person name="Cove D."/>
            <person name="Cuming A."/>
            <person name="Hasebe M."/>
            <person name="Lucas S."/>
            <person name="Mishler D.B."/>
            <person name="Reski R."/>
            <person name="Grigoriev I."/>
            <person name="Quatrano R.S."/>
            <person name="Boore J.L."/>
        </authorList>
    </citation>
    <scope>NUCLEOTIDE SEQUENCE [LARGE SCALE GENOMIC DNA]</scope>
    <source>
        <strain evidence="4 5">cv. Gransden 2004</strain>
    </source>
</reference>
<accession>A0A2K1L9K0</accession>
<dbReference type="EnsemblPlants" id="Pp3c1_24320V3.2">
    <property type="protein sequence ID" value="Pp3c1_24320V3.2"/>
    <property type="gene ID" value="Pp3c1_24320"/>
</dbReference>
<gene>
    <name evidence="3" type="ORF">PHYPA_001107</name>
</gene>
<dbReference type="PANTHER" id="PTHR45616">
    <property type="entry name" value="GATA-TYPE DOMAIN-CONTAINING PROTEIN"/>
    <property type="match status" value="1"/>
</dbReference>
<reference evidence="3 5" key="2">
    <citation type="journal article" date="2018" name="Plant J.">
        <title>The Physcomitrella patens chromosome-scale assembly reveals moss genome structure and evolution.</title>
        <authorList>
            <person name="Lang D."/>
            <person name="Ullrich K.K."/>
            <person name="Murat F."/>
            <person name="Fuchs J."/>
            <person name="Jenkins J."/>
            <person name="Haas F.B."/>
            <person name="Piednoel M."/>
            <person name="Gundlach H."/>
            <person name="Van Bel M."/>
            <person name="Meyberg R."/>
            <person name="Vives C."/>
            <person name="Morata J."/>
            <person name="Symeonidi A."/>
            <person name="Hiss M."/>
            <person name="Muchero W."/>
            <person name="Kamisugi Y."/>
            <person name="Saleh O."/>
            <person name="Blanc G."/>
            <person name="Decker E.L."/>
            <person name="van Gessel N."/>
            <person name="Grimwood J."/>
            <person name="Hayes R.D."/>
            <person name="Graham S.W."/>
            <person name="Gunter L.E."/>
            <person name="McDaniel S.F."/>
            <person name="Hoernstein S.N.W."/>
            <person name="Larsson A."/>
            <person name="Li F.W."/>
            <person name="Perroud P.F."/>
            <person name="Phillips J."/>
            <person name="Ranjan P."/>
            <person name="Rokshar D.S."/>
            <person name="Rothfels C.J."/>
            <person name="Schneider L."/>
            <person name="Shu S."/>
            <person name="Stevenson D.W."/>
            <person name="Thummler F."/>
            <person name="Tillich M."/>
            <person name="Villarreal Aguilar J.C."/>
            <person name="Widiez T."/>
            <person name="Wong G.K."/>
            <person name="Wymore A."/>
            <person name="Zhang Y."/>
            <person name="Zimmer A.D."/>
            <person name="Quatrano R.S."/>
            <person name="Mayer K.F.X."/>
            <person name="Goodstein D."/>
            <person name="Casacuberta J.M."/>
            <person name="Vandepoele K."/>
            <person name="Reski R."/>
            <person name="Cuming A.C."/>
            <person name="Tuskan G.A."/>
            <person name="Maumus F."/>
            <person name="Salse J."/>
            <person name="Schmutz J."/>
            <person name="Rensing S.A."/>
        </authorList>
    </citation>
    <scope>NUCLEOTIDE SEQUENCE [LARGE SCALE GENOMIC DNA]</scope>
    <source>
        <strain evidence="4 5">cv. Gransden 2004</strain>
    </source>
</reference>
<feature type="compositionally biased region" description="Low complexity" evidence="2">
    <location>
        <begin position="24"/>
        <end position="50"/>
    </location>
</feature>
<evidence type="ECO:0000256" key="1">
    <source>
        <dbReference type="SAM" id="Coils"/>
    </source>
</evidence>
<organism evidence="3">
    <name type="scientific">Physcomitrium patens</name>
    <name type="common">Spreading-leaved earth moss</name>
    <name type="synonym">Physcomitrella patens</name>
    <dbReference type="NCBI Taxonomy" id="3218"/>
    <lineage>
        <taxon>Eukaryota</taxon>
        <taxon>Viridiplantae</taxon>
        <taxon>Streptophyta</taxon>
        <taxon>Embryophyta</taxon>
        <taxon>Bryophyta</taxon>
        <taxon>Bryophytina</taxon>
        <taxon>Bryopsida</taxon>
        <taxon>Funariidae</taxon>
        <taxon>Funariales</taxon>
        <taxon>Funariaceae</taxon>
        <taxon>Physcomitrium</taxon>
    </lineage>
</organism>
<reference evidence="4" key="3">
    <citation type="submission" date="2020-12" db="UniProtKB">
        <authorList>
            <consortium name="EnsemblPlants"/>
        </authorList>
    </citation>
    <scope>IDENTIFICATION</scope>
</reference>
<dbReference type="Gramene" id="Pp3c1_24320V3.1">
    <property type="protein sequence ID" value="Pp3c1_24320V3.1"/>
    <property type="gene ID" value="Pp3c1_24320"/>
</dbReference>
<feature type="compositionally biased region" description="Gly residues" evidence="2">
    <location>
        <begin position="112"/>
        <end position="121"/>
    </location>
</feature>
<proteinExistence type="predicted"/>
<keyword evidence="1" id="KW-0175">Coiled coil</keyword>
<name>A0A2K1L9K0_PHYPA</name>
<evidence type="ECO:0000313" key="4">
    <source>
        <dbReference type="EnsemblPlants" id="Pp3c1_24320V3.1"/>
    </source>
</evidence>
<evidence type="ECO:0000313" key="5">
    <source>
        <dbReference type="Proteomes" id="UP000006727"/>
    </source>
</evidence>
<dbReference type="InParanoid" id="A0A2K1L9K0"/>
<feature type="coiled-coil region" evidence="1">
    <location>
        <begin position="182"/>
        <end position="306"/>
    </location>
</feature>
<feature type="compositionally biased region" description="Gly residues" evidence="2">
    <location>
        <begin position="57"/>
        <end position="83"/>
    </location>
</feature>
<dbReference type="EMBL" id="ABEU02000001">
    <property type="protein sequence ID" value="PNR62683.1"/>
    <property type="molecule type" value="Genomic_DNA"/>
</dbReference>
<dbReference type="PANTHER" id="PTHR45616:SF22">
    <property type="entry name" value="SFI1 SPINDLE BODY DOMAIN-CONTAINING PROTEIN"/>
    <property type="match status" value="1"/>
</dbReference>
<dbReference type="EnsemblPlants" id="Pp3c1_24320V3.1">
    <property type="protein sequence ID" value="Pp3c1_24320V3.1"/>
    <property type="gene ID" value="Pp3c1_24320"/>
</dbReference>
<evidence type="ECO:0000256" key="2">
    <source>
        <dbReference type="SAM" id="MobiDB-lite"/>
    </source>
</evidence>
<feature type="region of interest" description="Disordered" evidence="2">
    <location>
        <begin position="1"/>
        <end position="131"/>
    </location>
</feature>
<sequence length="587" mass="67481">MQASGGRGFQTPSGRGGPFISNYMATSSAMMSTRPSTSSTSPGQQQHTSTNTFRNGPGAGHGSALGTSNGGSTAGGGGGGGGININSKSVVFSNKTSPMDPRSPTASTNPGAGRGVGGQGHPGVPLTLRGGAVGPRLRAEGLMVPPASDAATLRRQVAALQLDLEAHIDGEMRLQSINNELRERLELYMKQNHENVERAENELNTLHEDMEQTLELQRRLAQRAQALEKEKKDMEAVLTRAADSYETERAILNNRLAEMSVEAELSTSTNLKDKLEERLQIITDEVLFLKAKQEEYTEEMHNLSKKRILVNCFFAWVKMVQTSIMHKRNQIRQIKERLQRVLYSWEEYSMLVQSKPRKNHVATQHYSLHARGKVFRSWKMVIKSWSLSKEVEEKLSLAAQIHYEVHCKRKIVHHWKNWLKYHVRPQRKKLLKIQTHINKMTMKQAISAWQCIMRIRWMTRIKYDEARNFEKRWIYLRTLSRFKDALRVINFERRIKIQASQFRKKRKAIEVVKRWRLLVQEKQNLRLYHQVALQFYANQLSKKSLRAWTNAITIFKTEKRAIREVNQCLTRAAMVLWRDYHVYHALK</sequence>
<dbReference type="PaxDb" id="3218-PP1S59_121V6.1"/>
<feature type="compositionally biased region" description="Polar residues" evidence="2">
    <location>
        <begin position="88"/>
        <end position="97"/>
    </location>
</feature>
<dbReference type="STRING" id="3218.A0A2K1L9K0"/>
<evidence type="ECO:0008006" key="6">
    <source>
        <dbReference type="Google" id="ProtNLM"/>
    </source>
</evidence>
<dbReference type="AlphaFoldDB" id="A0A2K1L9K0"/>
<evidence type="ECO:0000313" key="3">
    <source>
        <dbReference type="EMBL" id="PNR62683.1"/>
    </source>
</evidence>
<protein>
    <recommendedName>
        <fullName evidence="6">Sfi1 spindle body domain-containing protein</fullName>
    </recommendedName>
</protein>